<dbReference type="Proteomes" id="UP000253319">
    <property type="component" value="Unassembled WGS sequence"/>
</dbReference>
<name>A0A365P5F6_9FLAO</name>
<dbReference type="RefSeq" id="WP_113987549.1">
    <property type="nucleotide sequence ID" value="NZ_QLST01000001.1"/>
</dbReference>
<evidence type="ECO:0000313" key="2">
    <source>
        <dbReference type="EMBL" id="RBA29666.1"/>
    </source>
</evidence>
<evidence type="ECO:0000313" key="3">
    <source>
        <dbReference type="Proteomes" id="UP000253319"/>
    </source>
</evidence>
<dbReference type="OrthoDB" id="9869632at2"/>
<dbReference type="EMBL" id="QLST01000001">
    <property type="protein sequence ID" value="RBA29666.1"/>
    <property type="molecule type" value="Genomic_DNA"/>
</dbReference>
<keyword evidence="1" id="KW-0732">Signal</keyword>
<accession>A0A365P5F6</accession>
<dbReference type="AlphaFoldDB" id="A0A365P5F6"/>
<gene>
    <name evidence="2" type="ORF">DPN68_00095</name>
</gene>
<keyword evidence="3" id="KW-1185">Reference proteome</keyword>
<sequence length="321" mass="37689">MKTLFSSILLLLVTISSAQFKLPKKTDWEIANTKPIIVLQLDENDKNAANFNPYIKKYVEEVFGASRIEKYLTEKEFNKFIKGNKEKYNFIGFKYNTKAPFTYTNIFFGICGKAFMINSGYLMTYNYNYDAKKSTFFKTKFQLISEADIKFALTTFKNTIDNAMNFENDDFSMSEGMKYSKEATLKSMNPNASKLSNLTLLIDKEMFSEDYIKQFKSEYKHKYEFVDRVRIEKAILDNEKGYAFVYEHFKPMAGKRSDEFVEYRYYTILYYIYSSENYEQLFFYVPKSVGGSPFAIRIGGVKKDEMVGKDEYVKRLNSVIE</sequence>
<organism evidence="2 3">
    <name type="scientific">Flavobacterium tibetense</name>
    <dbReference type="NCBI Taxonomy" id="2233533"/>
    <lineage>
        <taxon>Bacteria</taxon>
        <taxon>Pseudomonadati</taxon>
        <taxon>Bacteroidota</taxon>
        <taxon>Flavobacteriia</taxon>
        <taxon>Flavobacteriales</taxon>
        <taxon>Flavobacteriaceae</taxon>
        <taxon>Flavobacterium</taxon>
    </lineage>
</organism>
<comment type="caution">
    <text evidence="2">The sequence shown here is derived from an EMBL/GenBank/DDBJ whole genome shotgun (WGS) entry which is preliminary data.</text>
</comment>
<feature type="signal peptide" evidence="1">
    <location>
        <begin position="1"/>
        <end position="18"/>
    </location>
</feature>
<proteinExistence type="predicted"/>
<evidence type="ECO:0000256" key="1">
    <source>
        <dbReference type="SAM" id="SignalP"/>
    </source>
</evidence>
<reference evidence="2 3" key="1">
    <citation type="submission" date="2018-06" db="EMBL/GenBank/DDBJ databases">
        <title>Flavobacterium tibetense sp. nov., isolated from a wetland YonghuCo on Tibetan Plateau.</title>
        <authorList>
            <person name="Xing P."/>
            <person name="Phurbu D."/>
            <person name="Lu H."/>
        </authorList>
    </citation>
    <scope>NUCLEOTIDE SEQUENCE [LARGE SCALE GENOMIC DNA]</scope>
    <source>
        <strain evidence="2 3">YH5</strain>
    </source>
</reference>
<feature type="chain" id="PRO_5017066129" description="DUF4837 domain-containing protein" evidence="1">
    <location>
        <begin position="19"/>
        <end position="321"/>
    </location>
</feature>
<protein>
    <recommendedName>
        <fullName evidence="4">DUF4837 domain-containing protein</fullName>
    </recommendedName>
</protein>
<evidence type="ECO:0008006" key="4">
    <source>
        <dbReference type="Google" id="ProtNLM"/>
    </source>
</evidence>